<evidence type="ECO:0000256" key="1">
    <source>
        <dbReference type="SAM" id="MobiDB-lite"/>
    </source>
</evidence>
<name>A0A8H6MZE6_9PEZI</name>
<gene>
    <name evidence="3" type="ORF">CPLU01_14342</name>
</gene>
<evidence type="ECO:0000313" key="3">
    <source>
        <dbReference type="EMBL" id="KAF6814652.1"/>
    </source>
</evidence>
<keyword evidence="4" id="KW-1185">Reference proteome</keyword>
<organism evidence="3 4">
    <name type="scientific">Colletotrichum plurivorum</name>
    <dbReference type="NCBI Taxonomy" id="2175906"/>
    <lineage>
        <taxon>Eukaryota</taxon>
        <taxon>Fungi</taxon>
        <taxon>Dikarya</taxon>
        <taxon>Ascomycota</taxon>
        <taxon>Pezizomycotina</taxon>
        <taxon>Sordariomycetes</taxon>
        <taxon>Hypocreomycetidae</taxon>
        <taxon>Glomerellales</taxon>
        <taxon>Glomerellaceae</taxon>
        <taxon>Colletotrichum</taxon>
        <taxon>Colletotrichum orchidearum species complex</taxon>
    </lineage>
</organism>
<keyword evidence="2" id="KW-0472">Membrane</keyword>
<evidence type="ECO:0000256" key="2">
    <source>
        <dbReference type="SAM" id="Phobius"/>
    </source>
</evidence>
<keyword evidence="2" id="KW-0812">Transmembrane</keyword>
<comment type="caution">
    <text evidence="3">The sequence shown here is derived from an EMBL/GenBank/DDBJ whole genome shotgun (WGS) entry which is preliminary data.</text>
</comment>
<sequence length="52" mass="5340">MTGDCVMLVVSGPLLFFIFFINRRTSGGDCRAETAGPGPHGSEGPVCDPLGG</sequence>
<feature type="region of interest" description="Disordered" evidence="1">
    <location>
        <begin position="30"/>
        <end position="52"/>
    </location>
</feature>
<protein>
    <submittedName>
        <fullName evidence="3">Uncharacterized protein</fullName>
    </submittedName>
</protein>
<accession>A0A8H6MZE6</accession>
<proteinExistence type="predicted"/>
<feature type="transmembrane region" description="Helical" evidence="2">
    <location>
        <begin position="6"/>
        <end position="22"/>
    </location>
</feature>
<dbReference type="AlphaFoldDB" id="A0A8H6MZE6"/>
<keyword evidence="2" id="KW-1133">Transmembrane helix</keyword>
<dbReference type="Proteomes" id="UP000654918">
    <property type="component" value="Unassembled WGS sequence"/>
</dbReference>
<reference evidence="3" key="1">
    <citation type="journal article" date="2020" name="Phytopathology">
        <title>Genome Sequence Resources of Colletotrichum truncatum, C. plurivorum, C. musicola, and C. sojae: Four Species Pathogenic to Soybean (Glycine max).</title>
        <authorList>
            <person name="Rogerio F."/>
            <person name="Boufleur T.R."/>
            <person name="Ciampi-Guillardi M."/>
            <person name="Sukno S.A."/>
            <person name="Thon M.R."/>
            <person name="Massola Junior N.S."/>
            <person name="Baroncelli R."/>
        </authorList>
    </citation>
    <scope>NUCLEOTIDE SEQUENCE</scope>
    <source>
        <strain evidence="3">LFN00145</strain>
    </source>
</reference>
<dbReference type="EMBL" id="WIGO01000375">
    <property type="protein sequence ID" value="KAF6814652.1"/>
    <property type="molecule type" value="Genomic_DNA"/>
</dbReference>
<evidence type="ECO:0000313" key="4">
    <source>
        <dbReference type="Proteomes" id="UP000654918"/>
    </source>
</evidence>